<evidence type="ECO:0000313" key="3">
    <source>
        <dbReference type="Proteomes" id="UP001281410"/>
    </source>
</evidence>
<gene>
    <name evidence="2" type="ORF">Dsin_021711</name>
</gene>
<name>A0AAE0DZA4_9ROSI</name>
<sequence length="219" mass="24719">MYCYIEYSGNYTYQVRARGEDQFVVDIDNITLACNKWQLIEIPCMYGMTVLLSSNRNPINFIDSKYKKETFIKAYTLIIHGINGPIVWPKTNGIPLQCPDFKTQKGMPKKKSNLHSNENSDSDGSRQQGAFPANPSATNRHQNVMPTLLKCWNTVRHMWINHGPSRCVSSTRSVQSSSEDPMALPRPKNQDLHLPIPMSYQQESWGGTIVTLPGTPPGT</sequence>
<comment type="caution">
    <text evidence="2">The sequence shown here is derived from an EMBL/GenBank/DDBJ whole genome shotgun (WGS) entry which is preliminary data.</text>
</comment>
<feature type="compositionally biased region" description="Low complexity" evidence="1">
    <location>
        <begin position="166"/>
        <end position="178"/>
    </location>
</feature>
<keyword evidence="3" id="KW-1185">Reference proteome</keyword>
<evidence type="ECO:0000256" key="1">
    <source>
        <dbReference type="SAM" id="MobiDB-lite"/>
    </source>
</evidence>
<feature type="region of interest" description="Disordered" evidence="1">
    <location>
        <begin position="99"/>
        <end position="142"/>
    </location>
</feature>
<organism evidence="2 3">
    <name type="scientific">Dipteronia sinensis</name>
    <dbReference type="NCBI Taxonomy" id="43782"/>
    <lineage>
        <taxon>Eukaryota</taxon>
        <taxon>Viridiplantae</taxon>
        <taxon>Streptophyta</taxon>
        <taxon>Embryophyta</taxon>
        <taxon>Tracheophyta</taxon>
        <taxon>Spermatophyta</taxon>
        <taxon>Magnoliopsida</taxon>
        <taxon>eudicotyledons</taxon>
        <taxon>Gunneridae</taxon>
        <taxon>Pentapetalae</taxon>
        <taxon>rosids</taxon>
        <taxon>malvids</taxon>
        <taxon>Sapindales</taxon>
        <taxon>Sapindaceae</taxon>
        <taxon>Hippocastanoideae</taxon>
        <taxon>Acereae</taxon>
        <taxon>Dipteronia</taxon>
    </lineage>
</organism>
<reference evidence="2" key="1">
    <citation type="journal article" date="2023" name="Plant J.">
        <title>Genome sequences and population genomics provide insights into the demographic history, inbreeding, and mutation load of two 'living fossil' tree species of Dipteronia.</title>
        <authorList>
            <person name="Feng Y."/>
            <person name="Comes H.P."/>
            <person name="Chen J."/>
            <person name="Zhu S."/>
            <person name="Lu R."/>
            <person name="Zhang X."/>
            <person name="Li P."/>
            <person name="Qiu J."/>
            <person name="Olsen K.M."/>
            <person name="Qiu Y."/>
        </authorList>
    </citation>
    <scope>NUCLEOTIDE SEQUENCE</scope>
    <source>
        <strain evidence="2">NBL</strain>
    </source>
</reference>
<protein>
    <recommendedName>
        <fullName evidence="4">Zinc finger PMZ-type domain-containing protein</fullName>
    </recommendedName>
</protein>
<accession>A0AAE0DZA4</accession>
<feature type="region of interest" description="Disordered" evidence="1">
    <location>
        <begin position="166"/>
        <end position="189"/>
    </location>
</feature>
<dbReference type="AlphaFoldDB" id="A0AAE0DZA4"/>
<dbReference type="Proteomes" id="UP001281410">
    <property type="component" value="Unassembled WGS sequence"/>
</dbReference>
<dbReference type="EMBL" id="JANJYJ010000007">
    <property type="protein sequence ID" value="KAK3198296.1"/>
    <property type="molecule type" value="Genomic_DNA"/>
</dbReference>
<evidence type="ECO:0000313" key="2">
    <source>
        <dbReference type="EMBL" id="KAK3198296.1"/>
    </source>
</evidence>
<evidence type="ECO:0008006" key="4">
    <source>
        <dbReference type="Google" id="ProtNLM"/>
    </source>
</evidence>
<proteinExistence type="predicted"/>